<comment type="caution">
    <text evidence="1">The sequence shown here is derived from an EMBL/GenBank/DDBJ whole genome shotgun (WGS) entry which is preliminary data.</text>
</comment>
<keyword evidence="2" id="KW-1185">Reference proteome</keyword>
<dbReference type="RefSeq" id="WP_189257311.1">
    <property type="nucleotide sequence ID" value="NZ_BMRE01000035.1"/>
</dbReference>
<organism evidence="1 2">
    <name type="scientific">Lentzea flava</name>
    <dbReference type="NCBI Taxonomy" id="103732"/>
    <lineage>
        <taxon>Bacteria</taxon>
        <taxon>Bacillati</taxon>
        <taxon>Actinomycetota</taxon>
        <taxon>Actinomycetes</taxon>
        <taxon>Pseudonocardiales</taxon>
        <taxon>Pseudonocardiaceae</taxon>
        <taxon>Lentzea</taxon>
    </lineage>
</organism>
<proteinExistence type="predicted"/>
<protein>
    <submittedName>
        <fullName evidence="1">Uncharacterized protein</fullName>
    </submittedName>
</protein>
<evidence type="ECO:0000313" key="1">
    <source>
        <dbReference type="EMBL" id="GGU61611.1"/>
    </source>
</evidence>
<reference evidence="2" key="1">
    <citation type="journal article" date="2019" name="Int. J. Syst. Evol. Microbiol.">
        <title>The Global Catalogue of Microorganisms (GCM) 10K type strain sequencing project: providing services to taxonomists for standard genome sequencing and annotation.</title>
        <authorList>
            <consortium name="The Broad Institute Genomics Platform"/>
            <consortium name="The Broad Institute Genome Sequencing Center for Infectious Disease"/>
            <person name="Wu L."/>
            <person name="Ma J."/>
        </authorList>
    </citation>
    <scope>NUCLEOTIDE SEQUENCE [LARGE SCALE GENOMIC DNA]</scope>
    <source>
        <strain evidence="2">JCM 3296</strain>
    </source>
</reference>
<accession>A0ABQ2V0P8</accession>
<gene>
    <name evidence="1" type="ORF">GCM10010178_62220</name>
</gene>
<dbReference type="EMBL" id="BMRE01000035">
    <property type="protein sequence ID" value="GGU61611.1"/>
    <property type="molecule type" value="Genomic_DNA"/>
</dbReference>
<sequence>MTAETRTLHGDALADLMGLLRDALRQEGVITLLPGGMPTQRGSDVHPGVLHLPETAEGAELALHLAQRLIYVLRGHTCDGSEETAATLAEELLFGAPVLTRPSLHLVHSNAGGTS</sequence>
<evidence type="ECO:0000313" key="2">
    <source>
        <dbReference type="Proteomes" id="UP000649573"/>
    </source>
</evidence>
<name>A0ABQ2V0P8_9PSEU</name>
<dbReference type="Proteomes" id="UP000649573">
    <property type="component" value="Unassembled WGS sequence"/>
</dbReference>